<accession>X1DJV0</accession>
<dbReference type="GO" id="GO:0005829">
    <property type="term" value="C:cytosol"/>
    <property type="evidence" value="ECO:0007669"/>
    <property type="project" value="TreeGrafter"/>
</dbReference>
<dbReference type="Pfam" id="PF19290">
    <property type="entry name" value="PmbA_TldD_2nd"/>
    <property type="match status" value="1"/>
</dbReference>
<proteinExistence type="predicted"/>
<dbReference type="GO" id="GO:0006508">
    <property type="term" value="P:proteolysis"/>
    <property type="evidence" value="ECO:0007669"/>
    <property type="project" value="InterPro"/>
</dbReference>
<protein>
    <recommendedName>
        <fullName evidence="5">TldD/PmbA family protein</fullName>
    </recommendedName>
</protein>
<dbReference type="EMBL" id="BART01019826">
    <property type="protein sequence ID" value="GAG96706.1"/>
    <property type="molecule type" value="Genomic_DNA"/>
</dbReference>
<comment type="caution">
    <text evidence="4">The sequence shown here is derived from an EMBL/GenBank/DDBJ whole genome shotgun (WGS) entry which is preliminary data.</text>
</comment>
<dbReference type="Pfam" id="PF19289">
    <property type="entry name" value="PmbA_TldD_3rd"/>
    <property type="match status" value="1"/>
</dbReference>
<name>X1DJV0_9ZZZZ</name>
<sequence length="293" mass="30841">MLSVTDTGLKYAKSLDSTSEFEFFVYFQNKITVEIDQGVVSAIDGAVAGTAVRAAKGKQVGFAVASGVSADRVKLAAKEALSIIQSVKVEDDRFQGFADPKGSGKEGAYSDDILALGTDDLIKKCEMVIKEARAVDPRAKVVSSEAKASWGGYAVGNTRGLLETTRGCSNQIMASVYAIEGEERRGSFDFDLARDRLFDPVGIGKTAAENAVDMLGAKKLDMTAKMPTIWTPMPACLYIMSSLAQSAVGRPVVDGVSPLCDRIGDTIASNDLSIVDDGQSPSGLGTEAVDAEG</sequence>
<dbReference type="InterPro" id="IPR045570">
    <property type="entry name" value="Metalloprtase-TldD/E_cen_dom"/>
</dbReference>
<dbReference type="InterPro" id="IPR045569">
    <property type="entry name" value="Metalloprtase-TldD/E_C"/>
</dbReference>
<gene>
    <name evidence="4" type="ORF">S01H4_36990</name>
</gene>
<dbReference type="PANTHER" id="PTHR43421">
    <property type="entry name" value="METALLOPROTEASE PMBA"/>
    <property type="match status" value="1"/>
</dbReference>
<feature type="domain" description="Metalloprotease TldD/E central" evidence="3">
    <location>
        <begin position="113"/>
        <end position="215"/>
    </location>
</feature>
<dbReference type="PANTHER" id="PTHR43421:SF1">
    <property type="entry name" value="METALLOPROTEASE PMBA"/>
    <property type="match status" value="1"/>
</dbReference>
<feature type="non-terminal residue" evidence="4">
    <location>
        <position position="293"/>
    </location>
</feature>
<dbReference type="AlphaFoldDB" id="X1DJV0"/>
<reference evidence="4" key="1">
    <citation type="journal article" date="2014" name="Front. Microbiol.">
        <title>High frequency of phylogenetically diverse reductive dehalogenase-homologous genes in deep subseafloor sedimentary metagenomes.</title>
        <authorList>
            <person name="Kawai M."/>
            <person name="Futagami T."/>
            <person name="Toyoda A."/>
            <person name="Takaki Y."/>
            <person name="Nishi S."/>
            <person name="Hori S."/>
            <person name="Arai W."/>
            <person name="Tsubouchi T."/>
            <person name="Morono Y."/>
            <person name="Uchiyama I."/>
            <person name="Ito T."/>
            <person name="Fujiyama A."/>
            <person name="Inagaki F."/>
            <person name="Takami H."/>
        </authorList>
    </citation>
    <scope>NUCLEOTIDE SEQUENCE</scope>
    <source>
        <strain evidence="4">Expedition CK06-06</strain>
    </source>
</reference>
<dbReference type="InterPro" id="IPR036059">
    <property type="entry name" value="TldD/PmbA_sf"/>
</dbReference>
<dbReference type="GO" id="GO:0008237">
    <property type="term" value="F:metallopeptidase activity"/>
    <property type="evidence" value="ECO:0007669"/>
    <property type="project" value="InterPro"/>
</dbReference>
<evidence type="ECO:0000313" key="4">
    <source>
        <dbReference type="EMBL" id="GAG96706.1"/>
    </source>
</evidence>
<evidence type="ECO:0000259" key="3">
    <source>
        <dbReference type="Pfam" id="PF19290"/>
    </source>
</evidence>
<dbReference type="InterPro" id="IPR047657">
    <property type="entry name" value="PmbA"/>
</dbReference>
<dbReference type="InterPro" id="IPR035068">
    <property type="entry name" value="TldD/PmbA_N"/>
</dbReference>
<dbReference type="Gene3D" id="3.30.2290.10">
    <property type="entry name" value="PmbA/TldD superfamily"/>
    <property type="match status" value="1"/>
</dbReference>
<organism evidence="4">
    <name type="scientific">marine sediment metagenome</name>
    <dbReference type="NCBI Taxonomy" id="412755"/>
    <lineage>
        <taxon>unclassified sequences</taxon>
        <taxon>metagenomes</taxon>
        <taxon>ecological metagenomes</taxon>
    </lineage>
</organism>
<feature type="domain" description="Metalloprotease TldD/E C-terminal" evidence="2">
    <location>
        <begin position="224"/>
        <end position="293"/>
    </location>
</feature>
<evidence type="ECO:0000256" key="1">
    <source>
        <dbReference type="SAM" id="MobiDB-lite"/>
    </source>
</evidence>
<feature type="region of interest" description="Disordered" evidence="1">
    <location>
        <begin position="272"/>
        <end position="293"/>
    </location>
</feature>
<evidence type="ECO:0000259" key="2">
    <source>
        <dbReference type="Pfam" id="PF19289"/>
    </source>
</evidence>
<dbReference type="SUPFAM" id="SSF111283">
    <property type="entry name" value="Putative modulator of DNA gyrase, PmbA/TldD"/>
    <property type="match status" value="1"/>
</dbReference>
<evidence type="ECO:0008006" key="5">
    <source>
        <dbReference type="Google" id="ProtNLM"/>
    </source>
</evidence>